<dbReference type="Proteomes" id="UP000580250">
    <property type="component" value="Unassembled WGS sequence"/>
</dbReference>
<organism evidence="1 2">
    <name type="scientific">Meloidogyne enterolobii</name>
    <name type="common">Root-knot nematode worm</name>
    <name type="synonym">Meloidogyne mayaguensis</name>
    <dbReference type="NCBI Taxonomy" id="390850"/>
    <lineage>
        <taxon>Eukaryota</taxon>
        <taxon>Metazoa</taxon>
        <taxon>Ecdysozoa</taxon>
        <taxon>Nematoda</taxon>
        <taxon>Chromadorea</taxon>
        <taxon>Rhabditida</taxon>
        <taxon>Tylenchina</taxon>
        <taxon>Tylenchomorpha</taxon>
        <taxon>Tylenchoidea</taxon>
        <taxon>Meloidogynidae</taxon>
        <taxon>Meloidogyninae</taxon>
        <taxon>Meloidogyne</taxon>
    </lineage>
</organism>
<proteinExistence type="predicted"/>
<sequence length="53" mass="6131">MLVRQSICLQDELFVIQELVIQSPSTRQKQGQHVIVRLRDDRKYTAVSTQTSS</sequence>
<name>A0A6V7X806_MELEN</name>
<comment type="caution">
    <text evidence="1">The sequence shown here is derived from an EMBL/GenBank/DDBJ whole genome shotgun (WGS) entry which is preliminary data.</text>
</comment>
<accession>A0A6V7X806</accession>
<gene>
    <name evidence="1" type="ORF">MENT_LOCUS48563</name>
</gene>
<reference evidence="1 2" key="1">
    <citation type="submission" date="2020-08" db="EMBL/GenBank/DDBJ databases">
        <authorList>
            <person name="Koutsovoulos G."/>
            <person name="Danchin GJ E."/>
        </authorList>
    </citation>
    <scope>NUCLEOTIDE SEQUENCE [LARGE SCALE GENOMIC DNA]</scope>
</reference>
<protein>
    <submittedName>
        <fullName evidence="1">Uncharacterized protein</fullName>
    </submittedName>
</protein>
<evidence type="ECO:0000313" key="1">
    <source>
        <dbReference type="EMBL" id="CAD2195470.1"/>
    </source>
</evidence>
<dbReference type="AlphaFoldDB" id="A0A6V7X806"/>
<evidence type="ECO:0000313" key="2">
    <source>
        <dbReference type="Proteomes" id="UP000580250"/>
    </source>
</evidence>
<dbReference type="EMBL" id="CAJEWN010001217">
    <property type="protein sequence ID" value="CAD2195470.1"/>
    <property type="molecule type" value="Genomic_DNA"/>
</dbReference>